<dbReference type="Proteomes" id="UP000800036">
    <property type="component" value="Unassembled WGS sequence"/>
</dbReference>
<dbReference type="Pfam" id="PF26639">
    <property type="entry name" value="Het-6_barrel"/>
    <property type="match status" value="1"/>
</dbReference>
<protein>
    <submittedName>
        <fullName evidence="2">Heterokaryon incompatibility protein</fullName>
    </submittedName>
</protein>
<evidence type="ECO:0000313" key="3">
    <source>
        <dbReference type="Proteomes" id="UP000800036"/>
    </source>
</evidence>
<dbReference type="AlphaFoldDB" id="A0A6A5VQ31"/>
<proteinExistence type="predicted"/>
<dbReference type="Pfam" id="PF06985">
    <property type="entry name" value="HET"/>
    <property type="match status" value="1"/>
</dbReference>
<dbReference type="InterPro" id="IPR010730">
    <property type="entry name" value="HET"/>
</dbReference>
<evidence type="ECO:0000313" key="2">
    <source>
        <dbReference type="EMBL" id="KAF1975377.1"/>
    </source>
</evidence>
<keyword evidence="3" id="KW-1185">Reference proteome</keyword>
<dbReference type="InterPro" id="IPR052895">
    <property type="entry name" value="HetReg/Transcr_Mod"/>
</dbReference>
<accession>A0A6A5VQ31</accession>
<dbReference type="PANTHER" id="PTHR24148">
    <property type="entry name" value="ANKYRIN REPEAT DOMAIN-CONTAINING PROTEIN 39 HOMOLOG-RELATED"/>
    <property type="match status" value="1"/>
</dbReference>
<gene>
    <name evidence="2" type="ORF">BU23DRAFT_588698</name>
</gene>
<organism evidence="2 3">
    <name type="scientific">Bimuria novae-zelandiae CBS 107.79</name>
    <dbReference type="NCBI Taxonomy" id="1447943"/>
    <lineage>
        <taxon>Eukaryota</taxon>
        <taxon>Fungi</taxon>
        <taxon>Dikarya</taxon>
        <taxon>Ascomycota</taxon>
        <taxon>Pezizomycotina</taxon>
        <taxon>Dothideomycetes</taxon>
        <taxon>Pleosporomycetidae</taxon>
        <taxon>Pleosporales</taxon>
        <taxon>Massarineae</taxon>
        <taxon>Didymosphaeriaceae</taxon>
        <taxon>Bimuria</taxon>
    </lineage>
</organism>
<name>A0A6A5VQ31_9PLEO</name>
<reference evidence="2" key="1">
    <citation type="journal article" date="2020" name="Stud. Mycol.">
        <title>101 Dothideomycetes genomes: a test case for predicting lifestyles and emergence of pathogens.</title>
        <authorList>
            <person name="Haridas S."/>
            <person name="Albert R."/>
            <person name="Binder M."/>
            <person name="Bloem J."/>
            <person name="Labutti K."/>
            <person name="Salamov A."/>
            <person name="Andreopoulos B."/>
            <person name="Baker S."/>
            <person name="Barry K."/>
            <person name="Bills G."/>
            <person name="Bluhm B."/>
            <person name="Cannon C."/>
            <person name="Castanera R."/>
            <person name="Culley D."/>
            <person name="Daum C."/>
            <person name="Ezra D."/>
            <person name="Gonzalez J."/>
            <person name="Henrissat B."/>
            <person name="Kuo A."/>
            <person name="Liang C."/>
            <person name="Lipzen A."/>
            <person name="Lutzoni F."/>
            <person name="Magnuson J."/>
            <person name="Mondo S."/>
            <person name="Nolan M."/>
            <person name="Ohm R."/>
            <person name="Pangilinan J."/>
            <person name="Park H.-J."/>
            <person name="Ramirez L."/>
            <person name="Alfaro M."/>
            <person name="Sun H."/>
            <person name="Tritt A."/>
            <person name="Yoshinaga Y."/>
            <person name="Zwiers L.-H."/>
            <person name="Turgeon B."/>
            <person name="Goodwin S."/>
            <person name="Spatafora J."/>
            <person name="Crous P."/>
            <person name="Grigoriev I."/>
        </authorList>
    </citation>
    <scope>NUCLEOTIDE SEQUENCE</scope>
    <source>
        <strain evidence="2">CBS 107.79</strain>
    </source>
</reference>
<dbReference type="PANTHER" id="PTHR24148:SF64">
    <property type="entry name" value="HETEROKARYON INCOMPATIBILITY DOMAIN-CONTAINING PROTEIN"/>
    <property type="match status" value="1"/>
</dbReference>
<dbReference type="OrthoDB" id="3548654at2759"/>
<dbReference type="EMBL" id="ML976671">
    <property type="protein sequence ID" value="KAF1975377.1"/>
    <property type="molecule type" value="Genomic_DNA"/>
</dbReference>
<sequence length="601" mass="67234">MGDVDLPTTYEYTPLPSPNHIRLLHTHNDERENGSNLTFSIVTAELPTHDKPFKFETVSYTWGAPKRVSSIAVHGSAGVIGLTQNLTQALPELVRNSKTGYLWIDQLCINQSDPGEKAHQVSIMSRIYKAASRVLVWLGPEDDHSVMAKQWLNELEIWLAGRDDALRTLPSHESYSWSIRMLVVRSKWVLPDADPKHALAARRFWGRRWFRRGWVCQELLLSREVLFLAGTAQFSMQDLSDLQTLPPDMVFDKEDMEHTTAYNTLMTLKRFPFTGTQPLRFLQFMAQVASEFETTELVDRLCAFLGMLNSTSTFVPDYTRSVRYNYTAFAVSLDFLSLWSAIIDAKISSTPEQLKDFPSWVPSWTWLPLLAPCRLAAGATRAYFNPVTWNAAASRRHSHDHAEDAVATERLHVRGRIIDRIARISSAKIDRYFSDADPAYLDALVAQIKSDLPGSGYDTWTRTDLVHFLNTISANGSPPKQSAEDVLSLVPKAWGEGLVNNAVVGYNEALSSSLSIGRGRRFVVTEQGRRGMVPFVGSRAREGDVEGPAVVVVHGCCVPIVLERGSEEDGWVVVGDCYVKGAMHGEVVTWDVGDADTFVLV</sequence>
<feature type="domain" description="Heterokaryon incompatibility" evidence="1">
    <location>
        <begin position="55"/>
        <end position="218"/>
    </location>
</feature>
<evidence type="ECO:0000259" key="1">
    <source>
        <dbReference type="Pfam" id="PF06985"/>
    </source>
</evidence>